<dbReference type="InterPro" id="IPR014729">
    <property type="entry name" value="Rossmann-like_a/b/a_fold"/>
</dbReference>
<feature type="site" description="Important for beta-aspartyl-AMP intermediate formation" evidence="11">
    <location>
        <position position="378"/>
    </location>
</feature>
<sequence>MCGFAGWVDWARDLRDQRHIVEEMTETLTPRGPDAGGVWSSATAVFGHRRLAIIDIDGGAQPMTFARAGVAECAMVFAGEIYNFTELRDELRRRGHQFRTRSDTEVLLHCYLEWGAECVTRLNGMFAFAIWDPDRETLLLARDRLGVKPLLYHAYDGGVIFGSEHKALLAHPLVRPEVDIEGFNELLCVIQTPGNAVFRNIASLPPGHIALVDRDGVRQRRYWGLTSRPHTDGPAETVATVRDLLADTVKRQLVADVSVGTLLSGGLDSSAVTALSARTLAGDGAPPVHSFAFDFVGNDVHFQPSVARPELDTPFARAAAAHIGTAHTEVMLDTPAVLDALPEVVRARDLPGFPDLVAAQYLLFREVRSAVTVALSGESADEVFGGYPWFHRPELRNTPGFPWAVAIDSYLPVLDRDLVARLRSHEYLADRYAQALTEVPRLPGEAPEAARTRELFYLTMTRWLPILLDSKDRTSMRNGLEARVPFCDHRLVEYVWNVPWELKTMDGRNKGLLRAAVADLLPAAVLDRRKTSFPIAQNPEFDSGVRTLLRDELADPNSPLIPIIDVTAVRKLLDTDLESGGFWRSTDTVAWLAHIACWLRTYRVELV</sequence>
<dbReference type="AlphaFoldDB" id="A0A6G9Y8W0"/>
<comment type="similarity">
    <text evidence="2">Belongs to the asparagine synthetase family.</text>
</comment>
<dbReference type="KEGG" id="nah:F5544_08745"/>
<evidence type="ECO:0000256" key="6">
    <source>
        <dbReference type="ARBA" id="ARBA00022888"/>
    </source>
</evidence>
<evidence type="ECO:0000256" key="11">
    <source>
        <dbReference type="PIRSR" id="PIRSR001589-3"/>
    </source>
</evidence>
<dbReference type="CDD" id="cd01991">
    <property type="entry name" value="Asn_synthase_B_C"/>
    <property type="match status" value="1"/>
</dbReference>
<dbReference type="NCBIfam" id="TIGR01536">
    <property type="entry name" value="asn_synth_AEB"/>
    <property type="match status" value="1"/>
</dbReference>
<dbReference type="EC" id="6.3.5.4" evidence="3"/>
<evidence type="ECO:0000256" key="9">
    <source>
        <dbReference type="PIRSR" id="PIRSR001589-1"/>
    </source>
</evidence>
<dbReference type="PROSITE" id="PS51278">
    <property type="entry name" value="GATASE_TYPE_2"/>
    <property type="match status" value="1"/>
</dbReference>
<name>A0A6G9Y8W0_9NOCA</name>
<dbReference type="InterPro" id="IPR029055">
    <property type="entry name" value="Ntn_hydrolases_N"/>
</dbReference>
<feature type="binding site" evidence="10">
    <location>
        <position position="103"/>
    </location>
    <ligand>
        <name>L-glutamine</name>
        <dbReference type="ChEBI" id="CHEBI:58359"/>
    </ligand>
</feature>
<dbReference type="PIRSF" id="PIRSF001589">
    <property type="entry name" value="Asn_synthetase_glu-h"/>
    <property type="match status" value="1"/>
</dbReference>
<dbReference type="InterPro" id="IPR001962">
    <property type="entry name" value="Asn_synthase"/>
</dbReference>
<gene>
    <name evidence="13" type="primary">asnB</name>
    <name evidence="13" type="ORF">F5544_08745</name>
</gene>
<dbReference type="SUPFAM" id="SSF56235">
    <property type="entry name" value="N-terminal nucleophile aminohydrolases (Ntn hydrolases)"/>
    <property type="match status" value="1"/>
</dbReference>
<evidence type="ECO:0000256" key="5">
    <source>
        <dbReference type="ARBA" id="ARBA00022840"/>
    </source>
</evidence>
<keyword evidence="14" id="KW-1185">Reference proteome</keyword>
<evidence type="ECO:0000256" key="3">
    <source>
        <dbReference type="ARBA" id="ARBA00012737"/>
    </source>
</evidence>
<keyword evidence="7 9" id="KW-0315">Glutamine amidotransferase</keyword>
<evidence type="ECO:0000256" key="4">
    <source>
        <dbReference type="ARBA" id="ARBA00022741"/>
    </source>
</evidence>
<dbReference type="PANTHER" id="PTHR43284:SF1">
    <property type="entry name" value="ASPARAGINE SYNTHETASE"/>
    <property type="match status" value="1"/>
</dbReference>
<keyword evidence="6 9" id="KW-0061">Asparagine biosynthesis</keyword>
<keyword evidence="13" id="KW-0436">Ligase</keyword>
<evidence type="ECO:0000256" key="1">
    <source>
        <dbReference type="ARBA" id="ARBA00005187"/>
    </source>
</evidence>
<evidence type="ECO:0000256" key="8">
    <source>
        <dbReference type="ARBA" id="ARBA00048741"/>
    </source>
</evidence>
<protein>
    <recommendedName>
        <fullName evidence="3">asparagine synthase (glutamine-hydrolyzing)</fullName>
        <ecNumber evidence="3">6.3.5.4</ecNumber>
    </recommendedName>
</protein>
<dbReference type="GO" id="GO:0005829">
    <property type="term" value="C:cytosol"/>
    <property type="evidence" value="ECO:0007669"/>
    <property type="project" value="TreeGrafter"/>
</dbReference>
<organism evidence="13 14">
    <name type="scientific">Nocardia arthritidis</name>
    <dbReference type="NCBI Taxonomy" id="228602"/>
    <lineage>
        <taxon>Bacteria</taxon>
        <taxon>Bacillati</taxon>
        <taxon>Actinomycetota</taxon>
        <taxon>Actinomycetes</taxon>
        <taxon>Mycobacteriales</taxon>
        <taxon>Nocardiaceae</taxon>
        <taxon>Nocardia</taxon>
    </lineage>
</organism>
<proteinExistence type="inferred from homology"/>
<dbReference type="PANTHER" id="PTHR43284">
    <property type="entry name" value="ASPARAGINE SYNTHETASE (GLUTAMINE-HYDROLYZING)"/>
    <property type="match status" value="1"/>
</dbReference>
<evidence type="ECO:0000259" key="12">
    <source>
        <dbReference type="PROSITE" id="PS51278"/>
    </source>
</evidence>
<dbReference type="CDD" id="cd00712">
    <property type="entry name" value="AsnB"/>
    <property type="match status" value="1"/>
</dbReference>
<keyword evidence="4 10" id="KW-0547">Nucleotide-binding</keyword>
<dbReference type="Pfam" id="PF13537">
    <property type="entry name" value="GATase_7"/>
    <property type="match status" value="1"/>
</dbReference>
<dbReference type="GO" id="GO:0005524">
    <property type="term" value="F:ATP binding"/>
    <property type="evidence" value="ECO:0007669"/>
    <property type="project" value="UniProtKB-KW"/>
</dbReference>
<evidence type="ECO:0000256" key="2">
    <source>
        <dbReference type="ARBA" id="ARBA00005752"/>
    </source>
</evidence>
<dbReference type="EMBL" id="CP046172">
    <property type="protein sequence ID" value="QIS09651.1"/>
    <property type="molecule type" value="Genomic_DNA"/>
</dbReference>
<evidence type="ECO:0000313" key="14">
    <source>
        <dbReference type="Proteomes" id="UP000503540"/>
    </source>
</evidence>
<dbReference type="Proteomes" id="UP000503540">
    <property type="component" value="Chromosome"/>
</dbReference>
<evidence type="ECO:0000313" key="13">
    <source>
        <dbReference type="EMBL" id="QIS09651.1"/>
    </source>
</evidence>
<dbReference type="SUPFAM" id="SSF52402">
    <property type="entry name" value="Adenine nucleotide alpha hydrolases-like"/>
    <property type="match status" value="1"/>
</dbReference>
<dbReference type="RefSeq" id="WP_167472729.1">
    <property type="nucleotide sequence ID" value="NZ_CP046172.1"/>
</dbReference>
<feature type="active site" description="For GATase activity" evidence="9">
    <location>
        <position position="2"/>
    </location>
</feature>
<evidence type="ECO:0000256" key="7">
    <source>
        <dbReference type="ARBA" id="ARBA00022962"/>
    </source>
</evidence>
<dbReference type="GO" id="GO:0004066">
    <property type="term" value="F:asparagine synthase (glutamine-hydrolyzing) activity"/>
    <property type="evidence" value="ECO:0007669"/>
    <property type="project" value="UniProtKB-EC"/>
</dbReference>
<keyword evidence="9" id="KW-0028">Amino-acid biosynthesis</keyword>
<dbReference type="Gene3D" id="3.60.20.10">
    <property type="entry name" value="Glutamine Phosphoribosylpyrophosphate, subunit 1, domain 1"/>
    <property type="match status" value="1"/>
</dbReference>
<accession>A0A6G9Y8W0</accession>
<comment type="pathway">
    <text evidence="1">Amino-acid biosynthesis; L-asparagine biosynthesis; L-asparagine from L-aspartate (L-Gln route): step 1/1.</text>
</comment>
<dbReference type="InterPro" id="IPR017932">
    <property type="entry name" value="GATase_2_dom"/>
</dbReference>
<dbReference type="InterPro" id="IPR006426">
    <property type="entry name" value="Asn_synth_AEB"/>
</dbReference>
<feature type="binding site" evidence="10">
    <location>
        <position position="262"/>
    </location>
    <ligand>
        <name>ATP</name>
        <dbReference type="ChEBI" id="CHEBI:30616"/>
    </ligand>
</feature>
<dbReference type="Gene3D" id="3.40.50.620">
    <property type="entry name" value="HUPs"/>
    <property type="match status" value="1"/>
</dbReference>
<reference evidence="13 14" key="1">
    <citation type="journal article" date="2019" name="ACS Chem. Biol.">
        <title>Identification and Mobilization of a Cryptic Antibiotic Biosynthesis Gene Locus from a Human-Pathogenic Nocardia Isolate.</title>
        <authorList>
            <person name="Herisse M."/>
            <person name="Ishida K."/>
            <person name="Porter J.L."/>
            <person name="Howden B."/>
            <person name="Hertweck C."/>
            <person name="Stinear T.P."/>
            <person name="Pidot S.J."/>
        </authorList>
    </citation>
    <scope>NUCLEOTIDE SEQUENCE [LARGE SCALE GENOMIC DNA]</scope>
    <source>
        <strain evidence="13 14">AUSMDU00012717</strain>
    </source>
</reference>
<dbReference type="Pfam" id="PF00733">
    <property type="entry name" value="Asn_synthase"/>
    <property type="match status" value="1"/>
</dbReference>
<evidence type="ECO:0000256" key="10">
    <source>
        <dbReference type="PIRSR" id="PIRSR001589-2"/>
    </source>
</evidence>
<keyword evidence="5 10" id="KW-0067">ATP-binding</keyword>
<dbReference type="GO" id="GO:0006529">
    <property type="term" value="P:asparagine biosynthetic process"/>
    <property type="evidence" value="ECO:0007669"/>
    <property type="project" value="UniProtKB-KW"/>
</dbReference>
<feature type="binding site" evidence="10">
    <location>
        <begin position="376"/>
        <end position="377"/>
    </location>
    <ligand>
        <name>ATP</name>
        <dbReference type="ChEBI" id="CHEBI:30616"/>
    </ligand>
</feature>
<dbReference type="InterPro" id="IPR033738">
    <property type="entry name" value="AsnB_N"/>
</dbReference>
<feature type="domain" description="Glutamine amidotransferase type-2" evidence="12">
    <location>
        <begin position="2"/>
        <end position="215"/>
    </location>
</feature>
<comment type="catalytic activity">
    <reaction evidence="8">
        <text>L-aspartate + L-glutamine + ATP + H2O = L-asparagine + L-glutamate + AMP + diphosphate + H(+)</text>
        <dbReference type="Rhea" id="RHEA:12228"/>
        <dbReference type="ChEBI" id="CHEBI:15377"/>
        <dbReference type="ChEBI" id="CHEBI:15378"/>
        <dbReference type="ChEBI" id="CHEBI:29985"/>
        <dbReference type="ChEBI" id="CHEBI:29991"/>
        <dbReference type="ChEBI" id="CHEBI:30616"/>
        <dbReference type="ChEBI" id="CHEBI:33019"/>
        <dbReference type="ChEBI" id="CHEBI:58048"/>
        <dbReference type="ChEBI" id="CHEBI:58359"/>
        <dbReference type="ChEBI" id="CHEBI:456215"/>
        <dbReference type="EC" id="6.3.5.4"/>
    </reaction>
</comment>
<dbReference type="InterPro" id="IPR051786">
    <property type="entry name" value="ASN_synthetase/amidase"/>
</dbReference>